<name>A0A3P3FX38_9HYPH</name>
<dbReference type="OrthoDB" id="7220345at2"/>
<keyword evidence="3" id="KW-1185">Reference proteome</keyword>
<sequence>MVTEGALPPPRTWHSRKLWLVAEVEAHMNEWPVDGEERFKRVDAILEHRQPEEPQTGAGGYPIPSGGKDDPLQSFYDRLGFDPRTMGRAEMAELQKAADERWKASIPGTPLQKLERQALQQLAAYGANVPVNTKEIKNCGPNTQERLKARGYLDTVAHQKYPDATEALILTDAGYAAFESLDKRHTGKRL</sequence>
<dbReference type="AlphaFoldDB" id="A0A3P3FX38"/>
<evidence type="ECO:0000313" key="2">
    <source>
        <dbReference type="EMBL" id="RRI02289.1"/>
    </source>
</evidence>
<feature type="region of interest" description="Disordered" evidence="1">
    <location>
        <begin position="47"/>
        <end position="74"/>
    </location>
</feature>
<protein>
    <submittedName>
        <fullName evidence="2">Uncharacterized protein</fullName>
    </submittedName>
</protein>
<dbReference type="Proteomes" id="UP000273786">
    <property type="component" value="Unassembled WGS sequence"/>
</dbReference>
<proteinExistence type="predicted"/>
<organism evidence="2 3">
    <name type="scientific">Mesorhizobium tamadayense</name>
    <dbReference type="NCBI Taxonomy" id="425306"/>
    <lineage>
        <taxon>Bacteria</taxon>
        <taxon>Pseudomonadati</taxon>
        <taxon>Pseudomonadota</taxon>
        <taxon>Alphaproteobacteria</taxon>
        <taxon>Hyphomicrobiales</taxon>
        <taxon>Phyllobacteriaceae</taxon>
        <taxon>Mesorhizobium</taxon>
    </lineage>
</organism>
<gene>
    <name evidence="2" type="ORF">EH240_12535</name>
</gene>
<accession>A0A3P3FX38</accession>
<evidence type="ECO:0000313" key="3">
    <source>
        <dbReference type="Proteomes" id="UP000273786"/>
    </source>
</evidence>
<dbReference type="RefSeq" id="WP_124998613.1">
    <property type="nucleotide sequence ID" value="NZ_RQXT01000012.1"/>
</dbReference>
<dbReference type="EMBL" id="RQXT01000012">
    <property type="protein sequence ID" value="RRI02289.1"/>
    <property type="molecule type" value="Genomic_DNA"/>
</dbReference>
<evidence type="ECO:0000256" key="1">
    <source>
        <dbReference type="SAM" id="MobiDB-lite"/>
    </source>
</evidence>
<comment type="caution">
    <text evidence="2">The sequence shown here is derived from an EMBL/GenBank/DDBJ whole genome shotgun (WGS) entry which is preliminary data.</text>
</comment>
<reference evidence="2 3" key="1">
    <citation type="submission" date="2018-11" db="EMBL/GenBank/DDBJ databases">
        <title>the genome of Mesorhizobium tamadayense DSM 28320.</title>
        <authorList>
            <person name="Gao J."/>
        </authorList>
    </citation>
    <scope>NUCLEOTIDE SEQUENCE [LARGE SCALE GENOMIC DNA]</scope>
    <source>
        <strain evidence="2 3">DSM 28320</strain>
    </source>
</reference>